<dbReference type="InterPro" id="IPR025709">
    <property type="entry name" value="Leu_tRNA-synth_edit"/>
</dbReference>
<evidence type="ECO:0000256" key="7">
    <source>
        <dbReference type="ARBA" id="ARBA00023146"/>
    </source>
</evidence>
<comment type="catalytic activity">
    <reaction evidence="8 9">
        <text>tRNA(Leu) + L-leucine + ATP = L-leucyl-tRNA(Leu) + AMP + diphosphate</text>
        <dbReference type="Rhea" id="RHEA:11688"/>
        <dbReference type="Rhea" id="RHEA-COMP:9613"/>
        <dbReference type="Rhea" id="RHEA-COMP:9622"/>
        <dbReference type="ChEBI" id="CHEBI:30616"/>
        <dbReference type="ChEBI" id="CHEBI:33019"/>
        <dbReference type="ChEBI" id="CHEBI:57427"/>
        <dbReference type="ChEBI" id="CHEBI:78442"/>
        <dbReference type="ChEBI" id="CHEBI:78494"/>
        <dbReference type="ChEBI" id="CHEBI:456215"/>
        <dbReference type="EC" id="6.1.1.4"/>
    </reaction>
</comment>
<evidence type="ECO:0000259" key="13">
    <source>
        <dbReference type="Pfam" id="PF09334"/>
    </source>
</evidence>
<evidence type="ECO:0000256" key="1">
    <source>
        <dbReference type="ARBA" id="ARBA00005594"/>
    </source>
</evidence>
<keyword evidence="2 9" id="KW-0963">Cytoplasm</keyword>
<dbReference type="InterPro" id="IPR015413">
    <property type="entry name" value="Methionyl/Leucyl_tRNA_Synth"/>
</dbReference>
<dbReference type="Pfam" id="PF13603">
    <property type="entry name" value="tRNA-synt_1_2"/>
    <property type="match status" value="1"/>
</dbReference>
<accession>A0A451D2B5</accession>
<dbReference type="RefSeq" id="WP_157993518.1">
    <property type="nucleotide sequence ID" value="NZ_LR217703.1"/>
</dbReference>
<dbReference type="Gene3D" id="3.40.50.620">
    <property type="entry name" value="HUPs"/>
    <property type="match status" value="2"/>
</dbReference>
<feature type="domain" description="Methionyl/Leucyl tRNA synthetase" evidence="13">
    <location>
        <begin position="39"/>
        <end position="181"/>
    </location>
</feature>
<feature type="domain" description="Methionyl/Valyl/Leucyl/Isoleucyl-tRNA synthetase anticodon-binding" evidence="12">
    <location>
        <begin position="701"/>
        <end position="820"/>
    </location>
</feature>
<evidence type="ECO:0000313" key="16">
    <source>
        <dbReference type="Proteomes" id="UP000294412"/>
    </source>
</evidence>
<evidence type="ECO:0000259" key="14">
    <source>
        <dbReference type="Pfam" id="PF13603"/>
    </source>
</evidence>
<evidence type="ECO:0000256" key="2">
    <source>
        <dbReference type="ARBA" id="ARBA00022490"/>
    </source>
</evidence>
<dbReference type="PANTHER" id="PTHR43740">
    <property type="entry name" value="LEUCYL-TRNA SYNTHETASE"/>
    <property type="match status" value="1"/>
</dbReference>
<dbReference type="EC" id="6.1.1.4" evidence="9"/>
<dbReference type="AlphaFoldDB" id="A0A451D2B5"/>
<dbReference type="GO" id="GO:0002161">
    <property type="term" value="F:aminoacyl-tRNA deacylase activity"/>
    <property type="evidence" value="ECO:0007669"/>
    <property type="project" value="InterPro"/>
</dbReference>
<feature type="domain" description="Aminoacyl-tRNA synthetase class Ia" evidence="11">
    <location>
        <begin position="417"/>
        <end position="570"/>
    </location>
</feature>
<feature type="binding site" evidence="9">
    <location>
        <position position="622"/>
    </location>
    <ligand>
        <name>ATP</name>
        <dbReference type="ChEBI" id="CHEBI:30616"/>
    </ligand>
</feature>
<dbReference type="SUPFAM" id="SSF52374">
    <property type="entry name" value="Nucleotidylyl transferase"/>
    <property type="match status" value="1"/>
</dbReference>
<keyword evidence="5 9" id="KW-0067">ATP-binding</keyword>
<dbReference type="SUPFAM" id="SSF50677">
    <property type="entry name" value="ValRS/IleRS/LeuRS editing domain"/>
    <property type="match status" value="1"/>
</dbReference>
<dbReference type="PRINTS" id="PR00985">
    <property type="entry name" value="TRNASYNTHLEU"/>
</dbReference>
<evidence type="ECO:0000256" key="9">
    <source>
        <dbReference type="HAMAP-Rule" id="MF_00049"/>
    </source>
</evidence>
<evidence type="ECO:0000256" key="6">
    <source>
        <dbReference type="ARBA" id="ARBA00022917"/>
    </source>
</evidence>
<evidence type="ECO:0000256" key="10">
    <source>
        <dbReference type="RuleBase" id="RU363035"/>
    </source>
</evidence>
<dbReference type="Gene3D" id="2.20.28.290">
    <property type="match status" value="1"/>
</dbReference>
<dbReference type="Pfam" id="PF08264">
    <property type="entry name" value="Anticodon_1"/>
    <property type="match status" value="1"/>
</dbReference>
<evidence type="ECO:0000256" key="4">
    <source>
        <dbReference type="ARBA" id="ARBA00022741"/>
    </source>
</evidence>
<feature type="domain" description="Aminoacyl-tRNA synthetase class Ia" evidence="11">
    <location>
        <begin position="618"/>
        <end position="651"/>
    </location>
</feature>
<gene>
    <name evidence="9 15" type="primary">leuS</name>
    <name evidence="15" type="ORF">ERCICUMA2628_297</name>
</gene>
<dbReference type="Pfam" id="PF09334">
    <property type="entry name" value="tRNA-synt_1g"/>
    <property type="match status" value="1"/>
</dbReference>
<dbReference type="Gene3D" id="3.10.20.590">
    <property type="match status" value="1"/>
</dbReference>
<evidence type="ECO:0000256" key="8">
    <source>
        <dbReference type="ARBA" id="ARBA00047469"/>
    </source>
</evidence>
<dbReference type="CDD" id="cd07958">
    <property type="entry name" value="Anticodon_Ia_Leu_BEm"/>
    <property type="match status" value="1"/>
</dbReference>
<evidence type="ECO:0000259" key="12">
    <source>
        <dbReference type="Pfam" id="PF08264"/>
    </source>
</evidence>
<comment type="similarity">
    <text evidence="1 9 10">Belongs to the class-I aminoacyl-tRNA synthetase family.</text>
</comment>
<comment type="subcellular location">
    <subcellularLocation>
        <location evidence="9">Cytoplasm</location>
    </subcellularLocation>
</comment>
<dbReference type="FunFam" id="3.40.50.620:FF:000003">
    <property type="entry name" value="Leucine--tRNA ligase"/>
    <property type="match status" value="1"/>
</dbReference>
<dbReference type="InterPro" id="IPR013155">
    <property type="entry name" value="M/V/L/I-tRNA-synth_anticd-bd"/>
</dbReference>
<keyword evidence="3 9" id="KW-0436">Ligase</keyword>
<dbReference type="FunFam" id="3.10.20.590:FF:000001">
    <property type="entry name" value="Leucine--tRNA ligase"/>
    <property type="match status" value="1"/>
</dbReference>
<dbReference type="InterPro" id="IPR014729">
    <property type="entry name" value="Rossmann-like_a/b/a_fold"/>
</dbReference>
<dbReference type="OrthoDB" id="9810365at2"/>
<dbReference type="GO" id="GO:0004823">
    <property type="term" value="F:leucine-tRNA ligase activity"/>
    <property type="evidence" value="ECO:0007669"/>
    <property type="project" value="UniProtKB-UniRule"/>
</dbReference>
<dbReference type="Pfam" id="PF00133">
    <property type="entry name" value="tRNA-synt_1"/>
    <property type="match status" value="2"/>
</dbReference>
<keyword evidence="7 9" id="KW-0030">Aminoacyl-tRNA synthetase</keyword>
<feature type="short sequence motif" description="'HIGH' region" evidence="9">
    <location>
        <begin position="42"/>
        <end position="52"/>
    </location>
</feature>
<protein>
    <recommendedName>
        <fullName evidence="9">Leucine--tRNA ligase</fullName>
        <ecNumber evidence="9">6.1.1.4</ecNumber>
    </recommendedName>
    <alternativeName>
        <fullName evidence="9">Leucyl-tRNA synthetase</fullName>
        <shortName evidence="9">LeuRS</shortName>
    </alternativeName>
</protein>
<evidence type="ECO:0000259" key="11">
    <source>
        <dbReference type="Pfam" id="PF00133"/>
    </source>
</evidence>
<evidence type="ECO:0000256" key="5">
    <source>
        <dbReference type="ARBA" id="ARBA00022840"/>
    </source>
</evidence>
<evidence type="ECO:0000313" key="15">
    <source>
        <dbReference type="EMBL" id="VFP79755.1"/>
    </source>
</evidence>
<dbReference type="InterPro" id="IPR009008">
    <property type="entry name" value="Val/Leu/Ile-tRNA-synth_edit"/>
</dbReference>
<dbReference type="EMBL" id="LR217703">
    <property type="protein sequence ID" value="VFP79755.1"/>
    <property type="molecule type" value="Genomic_DNA"/>
</dbReference>
<dbReference type="SUPFAM" id="SSF47323">
    <property type="entry name" value="Anticodon-binding domain of a subclass of class I aminoacyl-tRNA synthetases"/>
    <property type="match status" value="1"/>
</dbReference>
<proteinExistence type="inferred from homology"/>
<dbReference type="FunFam" id="1.10.730.10:FF:000003">
    <property type="entry name" value="Leucine--tRNA ligase"/>
    <property type="match status" value="1"/>
</dbReference>
<dbReference type="InterPro" id="IPR002302">
    <property type="entry name" value="Leu-tRNA-ligase"/>
</dbReference>
<dbReference type="FunFam" id="3.40.50.620:FF:000051">
    <property type="entry name" value="Leucine--tRNA ligase"/>
    <property type="match status" value="1"/>
</dbReference>
<reference evidence="15 16" key="1">
    <citation type="submission" date="2019-02" db="EMBL/GenBank/DDBJ databases">
        <authorList>
            <person name="Manzano-Marin A."/>
            <person name="Manzano-Marin A."/>
        </authorList>
    </citation>
    <scope>NUCLEOTIDE SEQUENCE [LARGE SCALE GENOMIC DNA]</scope>
    <source>
        <strain evidence="15 16">ErCicuneomaculata</strain>
    </source>
</reference>
<feature type="short sequence motif" description="'KMSKS' region" evidence="9">
    <location>
        <begin position="619"/>
        <end position="623"/>
    </location>
</feature>
<name>A0A451D2B5_9GAMM</name>
<dbReference type="PROSITE" id="PS00178">
    <property type="entry name" value="AA_TRNA_LIGASE_I"/>
    <property type="match status" value="1"/>
</dbReference>
<dbReference type="Proteomes" id="UP000294412">
    <property type="component" value="Chromosome"/>
</dbReference>
<dbReference type="NCBIfam" id="TIGR00396">
    <property type="entry name" value="leuS_bact"/>
    <property type="match status" value="1"/>
</dbReference>
<evidence type="ECO:0000256" key="3">
    <source>
        <dbReference type="ARBA" id="ARBA00022598"/>
    </source>
</evidence>
<dbReference type="InterPro" id="IPR002300">
    <property type="entry name" value="aa-tRNA-synth_Ia"/>
</dbReference>
<dbReference type="PANTHER" id="PTHR43740:SF2">
    <property type="entry name" value="LEUCINE--TRNA LIGASE, MITOCHONDRIAL"/>
    <property type="match status" value="1"/>
</dbReference>
<dbReference type="GO" id="GO:0006429">
    <property type="term" value="P:leucyl-tRNA aminoacylation"/>
    <property type="evidence" value="ECO:0007669"/>
    <property type="project" value="UniProtKB-UniRule"/>
</dbReference>
<organism evidence="15 16">
    <name type="scientific">Candidatus Erwinia haradaeae</name>
    <dbReference type="NCBI Taxonomy" id="1922217"/>
    <lineage>
        <taxon>Bacteria</taxon>
        <taxon>Pseudomonadati</taxon>
        <taxon>Pseudomonadota</taxon>
        <taxon>Gammaproteobacteria</taxon>
        <taxon>Enterobacterales</taxon>
        <taxon>Erwiniaceae</taxon>
        <taxon>Erwinia</taxon>
    </lineage>
</organism>
<dbReference type="GO" id="GO:0005829">
    <property type="term" value="C:cytosol"/>
    <property type="evidence" value="ECO:0007669"/>
    <property type="project" value="TreeGrafter"/>
</dbReference>
<dbReference type="CDD" id="cd00812">
    <property type="entry name" value="LeuRS_core"/>
    <property type="match status" value="1"/>
</dbReference>
<dbReference type="FunFam" id="3.90.740.10:FF:000012">
    <property type="entry name" value="Leucine--tRNA ligase"/>
    <property type="match status" value="1"/>
</dbReference>
<dbReference type="Gene3D" id="1.10.730.10">
    <property type="entry name" value="Isoleucyl-tRNA Synthetase, Domain 1"/>
    <property type="match status" value="1"/>
</dbReference>
<dbReference type="InterPro" id="IPR009080">
    <property type="entry name" value="tRNAsynth_Ia_anticodon-bd"/>
</dbReference>
<dbReference type="HAMAP" id="MF_00049_B">
    <property type="entry name" value="Leu_tRNA_synth_B"/>
    <property type="match status" value="1"/>
</dbReference>
<keyword evidence="6 9" id="KW-0648">Protein biosynthesis</keyword>
<feature type="domain" description="Leucyl-tRNA synthetase editing" evidence="14">
    <location>
        <begin position="221"/>
        <end position="403"/>
    </location>
</feature>
<dbReference type="FunFam" id="2.20.28.290:FF:000001">
    <property type="entry name" value="Leucine--tRNA ligase"/>
    <property type="match status" value="1"/>
</dbReference>
<keyword evidence="4 9" id="KW-0547">Nucleotide-binding</keyword>
<dbReference type="InterPro" id="IPR001412">
    <property type="entry name" value="aa-tRNA-synth_I_CS"/>
</dbReference>
<sequence>MKEQYNHQEIESLIQEYWETNQTFKVTEEKDKEKYYCLSMIPYPSGHLHMGHVRNYTIGDVLSRYHRMLGKNVLQPIGWDAFGLPAESAALEHNTAPSSWTYSNIAYMKNQMKILGFSYDWSREITTCQAEYYVWEQWFFIYLYEKGLVYKKTSAVNWCPHDMTILANEQVINGCCWRCQSIVENKEVPQWFIKITHYADELLNDLDTLVGWPENVKIMQRNWIGRSEGIEIYAKITNSTEKISIYTTRPDTIMGVTYIAVAANHPILIKESIKNPLVNKFIQKCCKTKISESELVKIEKNGVLTNLTVEHPITGKPLPLWVANYVMMQYGTGAIIGVPGHNQHDWEFSKKYHIPIKPVILMADGSKPDLKKCAMTEKGITFNSGEFDNLSYNEACIAVTNKLIENGLGKRTVHYRLRDWSVSRQRYWGAPIPMVTLKNGSAIPVPIDQLPILLPEGYCRNGHIIPINTNKEWAKTTINGQPALRETDTFDTFMESAWYYARYTCPEYTLGMLDPSAANYWLPVDQYIGGIEHAIMHLLYFRLFHKLLRDAGLVHSNEPVKRLLCQGMVLSDAFYFIGDKGEYHWVSPSNLTIQRDNQGRIMNAVDQSGNTLFYAGMTKMSKSKKNGIDIQRIINCYGADTVRLFIMFAAPLDMTLEWKDSGVEGAHRFLKKIWKLVWQHTKNYTSKINHNYQFNFETKLLRRSLHKTIDKVSNDIEHRQMFHTAIAAIMEFTNKLIHMPQTTEEEKAFMQEALLAVVRMLHPFTPHISFVLWKALSEKGDIDYAPWPQVDQTAIIDEQILIIIQINGKIRGKIIVAADSHQDYIQSCAQKNPAIQKYLSGSKIKKIIYVPGKLINLVLNK</sequence>
<dbReference type="GO" id="GO:0005524">
    <property type="term" value="F:ATP binding"/>
    <property type="evidence" value="ECO:0007669"/>
    <property type="project" value="UniProtKB-UniRule"/>
</dbReference>